<reference evidence="2 3" key="2">
    <citation type="submission" date="2020-04" db="EMBL/GenBank/DDBJ databases">
        <title>Complete genome sequence of Alteromonas pelagimontana 5.12T.</title>
        <authorList>
            <person name="Sinha R.K."/>
            <person name="Krishnan K.P."/>
            <person name="Kurian J.P."/>
        </authorList>
    </citation>
    <scope>NUCLEOTIDE SEQUENCE [LARGE SCALE GENOMIC DNA]</scope>
    <source>
        <strain evidence="2 3">5.12</strain>
    </source>
</reference>
<keyword evidence="2" id="KW-0808">Transferase</keyword>
<dbReference type="Pfam" id="PF08241">
    <property type="entry name" value="Methyltransf_11"/>
    <property type="match status" value="1"/>
</dbReference>
<dbReference type="AlphaFoldDB" id="A0A6M4MA04"/>
<evidence type="ECO:0000313" key="3">
    <source>
        <dbReference type="Proteomes" id="UP000219285"/>
    </source>
</evidence>
<dbReference type="PANTHER" id="PTHR43861:SF1">
    <property type="entry name" value="TRANS-ACONITATE 2-METHYLTRANSFERASE"/>
    <property type="match status" value="1"/>
</dbReference>
<dbReference type="InterPro" id="IPR013216">
    <property type="entry name" value="Methyltransf_11"/>
</dbReference>
<reference evidence="3" key="1">
    <citation type="submission" date="2014-12" db="EMBL/GenBank/DDBJ databases">
        <title>Complete genome sequence of a multi-drug resistant Klebsiella pneumoniae.</title>
        <authorList>
            <person name="Hua X."/>
            <person name="Chen Q."/>
            <person name="Li X."/>
            <person name="Feng Y."/>
            <person name="Ruan Z."/>
            <person name="Yu Y."/>
        </authorList>
    </citation>
    <scope>NUCLEOTIDE SEQUENCE [LARGE SCALE GENOMIC DNA]</scope>
    <source>
        <strain evidence="3">5.12</strain>
    </source>
</reference>
<accession>A0A6M4MA04</accession>
<dbReference type="CDD" id="cd02440">
    <property type="entry name" value="AdoMet_MTases"/>
    <property type="match status" value="1"/>
</dbReference>
<feature type="domain" description="Methyltransferase type 11" evidence="1">
    <location>
        <begin position="59"/>
        <end position="149"/>
    </location>
</feature>
<keyword evidence="2" id="KW-0489">Methyltransferase</keyword>
<name>A0A6M4MA04_9ALTE</name>
<keyword evidence="3" id="KW-1185">Reference proteome</keyword>
<evidence type="ECO:0000259" key="1">
    <source>
        <dbReference type="Pfam" id="PF08241"/>
    </source>
</evidence>
<dbReference type="EMBL" id="CP052766">
    <property type="protein sequence ID" value="QJR79799.1"/>
    <property type="molecule type" value="Genomic_DNA"/>
</dbReference>
<gene>
    <name evidence="2" type="ORF">CA267_002840</name>
</gene>
<dbReference type="RefSeq" id="WP_083638381.1">
    <property type="nucleotide sequence ID" value="NZ_CP052766.1"/>
</dbReference>
<dbReference type="KEGG" id="apel:CA267_002840"/>
<dbReference type="Proteomes" id="UP000219285">
    <property type="component" value="Chromosome"/>
</dbReference>
<sequence>MQLMSSHNSSSSTSEGQVKTVARQFSQAASRYNQIAEIQQVIAQHALKKLRFCASGKLLDIGCGTGRHTAELVAKGISAVGVDIAPGMIDYARTQYPHIHFFVADACTLPFADGSFSQVFSSMALQWSHSPTQALAEIYRVLQPAGRAVLAIMVDGSFAELDDARARCGLPITTNPQLSQGCWITAAKTAGFTQVHSRQQAFTDHFDHILPLLRSIKSVGAGALTHKVNGNKSLSRQDLAALNGNYHRISFKDEEVLPLTYQVLQLRLEK</sequence>
<evidence type="ECO:0000313" key="2">
    <source>
        <dbReference type="EMBL" id="QJR79799.1"/>
    </source>
</evidence>
<dbReference type="PANTHER" id="PTHR43861">
    <property type="entry name" value="TRANS-ACONITATE 2-METHYLTRANSFERASE-RELATED"/>
    <property type="match status" value="1"/>
</dbReference>
<dbReference type="SUPFAM" id="SSF53335">
    <property type="entry name" value="S-adenosyl-L-methionine-dependent methyltransferases"/>
    <property type="match status" value="1"/>
</dbReference>
<dbReference type="OrthoDB" id="9760689at2"/>
<dbReference type="GO" id="GO:0032259">
    <property type="term" value="P:methylation"/>
    <property type="evidence" value="ECO:0007669"/>
    <property type="project" value="UniProtKB-KW"/>
</dbReference>
<proteinExistence type="predicted"/>
<organism evidence="2 3">
    <name type="scientific">Alteromonas pelagimontana</name>
    <dbReference type="NCBI Taxonomy" id="1858656"/>
    <lineage>
        <taxon>Bacteria</taxon>
        <taxon>Pseudomonadati</taxon>
        <taxon>Pseudomonadota</taxon>
        <taxon>Gammaproteobacteria</taxon>
        <taxon>Alteromonadales</taxon>
        <taxon>Alteromonadaceae</taxon>
        <taxon>Alteromonas/Salinimonas group</taxon>
        <taxon>Alteromonas</taxon>
    </lineage>
</organism>
<dbReference type="InterPro" id="IPR029063">
    <property type="entry name" value="SAM-dependent_MTases_sf"/>
</dbReference>
<dbReference type="Gene3D" id="3.40.50.150">
    <property type="entry name" value="Vaccinia Virus protein VP39"/>
    <property type="match status" value="1"/>
</dbReference>
<protein>
    <submittedName>
        <fullName evidence="2">Methyltransferase domain-containing protein</fullName>
    </submittedName>
</protein>
<dbReference type="GO" id="GO:0008757">
    <property type="term" value="F:S-adenosylmethionine-dependent methyltransferase activity"/>
    <property type="evidence" value="ECO:0007669"/>
    <property type="project" value="InterPro"/>
</dbReference>